<accession>A0ABY6HTR6</accession>
<dbReference type="Proteomes" id="UP001208689">
    <property type="component" value="Chromosome"/>
</dbReference>
<evidence type="ECO:0000313" key="3">
    <source>
        <dbReference type="Proteomes" id="UP001208689"/>
    </source>
</evidence>
<evidence type="ECO:0000256" key="1">
    <source>
        <dbReference type="SAM" id="Coils"/>
    </source>
</evidence>
<organism evidence="2 3">
    <name type="scientific">Candidatus Lokiarchaeum ossiferum</name>
    <dbReference type="NCBI Taxonomy" id="2951803"/>
    <lineage>
        <taxon>Archaea</taxon>
        <taxon>Promethearchaeati</taxon>
        <taxon>Promethearchaeota</taxon>
        <taxon>Promethearchaeia</taxon>
        <taxon>Promethearchaeales</taxon>
        <taxon>Promethearchaeaceae</taxon>
        <taxon>Candidatus Lokiarchaeum</taxon>
    </lineage>
</organism>
<reference evidence="2" key="1">
    <citation type="submission" date="2022-09" db="EMBL/GenBank/DDBJ databases">
        <title>Actin cytoskeleton and complex cell architecture in an #Asgard archaeon.</title>
        <authorList>
            <person name="Ponce Toledo R.I."/>
            <person name="Schleper C."/>
            <person name="Rodrigues Oliveira T."/>
            <person name="Wollweber F."/>
            <person name="Xu J."/>
            <person name="Rittmann S."/>
            <person name="Klingl A."/>
            <person name="Pilhofer M."/>
        </authorList>
    </citation>
    <scope>NUCLEOTIDE SEQUENCE</scope>
    <source>
        <strain evidence="2">B-35</strain>
    </source>
</reference>
<evidence type="ECO:0008006" key="4">
    <source>
        <dbReference type="Google" id="ProtNLM"/>
    </source>
</evidence>
<name>A0ABY6HTR6_9ARCH</name>
<sequence>MPKKTEEEYLTELMKLNNELVNVQRDLHKKNQHLQLLNDELEKKNSEIKILKSFLVICSNCKSVFTEEGAWMQIDQYITEKTDTGFSHGYCDSCLRKLFPDMAEDIIAERENEERKKK</sequence>
<gene>
    <name evidence="2" type="ORF">NEF87_003105</name>
</gene>
<protein>
    <recommendedName>
        <fullName evidence="4">Zinc ribbon domain-containing protein</fullName>
    </recommendedName>
</protein>
<feature type="coiled-coil region" evidence="1">
    <location>
        <begin position="6"/>
        <end position="51"/>
    </location>
</feature>
<keyword evidence="3" id="KW-1185">Reference proteome</keyword>
<evidence type="ECO:0000313" key="2">
    <source>
        <dbReference type="EMBL" id="UYP46820.1"/>
    </source>
</evidence>
<proteinExistence type="predicted"/>
<dbReference type="EMBL" id="CP104013">
    <property type="protein sequence ID" value="UYP46820.1"/>
    <property type="molecule type" value="Genomic_DNA"/>
</dbReference>
<keyword evidence="1" id="KW-0175">Coiled coil</keyword>